<feature type="signal peptide" evidence="1">
    <location>
        <begin position="1"/>
        <end position="23"/>
    </location>
</feature>
<comment type="caution">
    <text evidence="2">The sequence shown here is derived from an EMBL/GenBank/DDBJ whole genome shotgun (WGS) entry which is preliminary data.</text>
</comment>
<dbReference type="EMBL" id="JAHDYS010000003">
    <property type="protein sequence ID" value="MBT1071054.1"/>
    <property type="molecule type" value="Genomic_DNA"/>
</dbReference>
<keyword evidence="1" id="KW-0732">Signal</keyword>
<gene>
    <name evidence="2" type="ORF">KJB30_04615</name>
</gene>
<proteinExistence type="predicted"/>
<dbReference type="Pfam" id="PF11172">
    <property type="entry name" value="DUF2959"/>
    <property type="match status" value="1"/>
</dbReference>
<dbReference type="PROSITE" id="PS51257">
    <property type="entry name" value="PROKAR_LIPOPROTEIN"/>
    <property type="match status" value="1"/>
</dbReference>
<organism evidence="2 3">
    <name type="scientific">Pelotalea chapellei</name>
    <dbReference type="NCBI Taxonomy" id="44671"/>
    <lineage>
        <taxon>Bacteria</taxon>
        <taxon>Pseudomonadati</taxon>
        <taxon>Thermodesulfobacteriota</taxon>
        <taxon>Desulfuromonadia</taxon>
        <taxon>Geobacterales</taxon>
        <taxon>Geobacteraceae</taxon>
        <taxon>Pelotalea</taxon>
    </lineage>
</organism>
<accession>A0ABS5U5W3</accession>
<protein>
    <submittedName>
        <fullName evidence="2">DUF2959 family protein</fullName>
    </submittedName>
</protein>
<dbReference type="Proteomes" id="UP000784128">
    <property type="component" value="Unassembled WGS sequence"/>
</dbReference>
<evidence type="ECO:0000313" key="2">
    <source>
        <dbReference type="EMBL" id="MBT1071054.1"/>
    </source>
</evidence>
<keyword evidence="3" id="KW-1185">Reference proteome</keyword>
<feature type="chain" id="PRO_5045875644" evidence="1">
    <location>
        <begin position="24"/>
        <end position="216"/>
    </location>
</feature>
<sequence>MNFKKLPLFLAMACIAGSLSIMSGCATTGADRAAKTTTSMRDVQTDIDQAAMQVDATNASLDDLVNPGQPNITESFKKYSANVAKMDKTAKRLDRHTEQMKSRGNNYFEEWDKQENRYTNPQIQALSEQRRTELRETYSQISASSVGMRGALDAYVKDIKEIQKYLSTDMTPKGVEAITPVVQRAKEEGNKLKEVIRPVQAAIQRTQAEMTPGSPR</sequence>
<dbReference type="InterPro" id="IPR021342">
    <property type="entry name" value="DUF2959"/>
</dbReference>
<reference evidence="2 3" key="1">
    <citation type="submission" date="2021-05" db="EMBL/GenBank/DDBJ databases">
        <title>The draft genome of Geobacter chapellei DSM 13688.</title>
        <authorList>
            <person name="Xu Z."/>
            <person name="Masuda Y."/>
            <person name="Itoh H."/>
            <person name="Senoo K."/>
        </authorList>
    </citation>
    <scope>NUCLEOTIDE SEQUENCE [LARGE SCALE GENOMIC DNA]</scope>
    <source>
        <strain evidence="2 3">DSM 13688</strain>
    </source>
</reference>
<dbReference type="RefSeq" id="WP_214296760.1">
    <property type="nucleotide sequence ID" value="NZ_JAHDYS010000003.1"/>
</dbReference>
<evidence type="ECO:0000313" key="3">
    <source>
        <dbReference type="Proteomes" id="UP000784128"/>
    </source>
</evidence>
<evidence type="ECO:0000256" key="1">
    <source>
        <dbReference type="SAM" id="SignalP"/>
    </source>
</evidence>
<name>A0ABS5U5W3_9BACT</name>